<dbReference type="Proteomes" id="UP000516360">
    <property type="component" value="Chromosome"/>
</dbReference>
<dbReference type="AlphaFoldDB" id="A0A7G1H233"/>
<dbReference type="RefSeq" id="WP_203473461.1">
    <property type="nucleotide sequence ID" value="NZ_AP022873.1"/>
</dbReference>
<evidence type="ECO:0000313" key="1">
    <source>
        <dbReference type="EMBL" id="BCB96006.1"/>
    </source>
</evidence>
<organism evidence="1 2">
    <name type="scientific">Dissulfurispira thermophila</name>
    <dbReference type="NCBI Taxonomy" id="2715679"/>
    <lineage>
        <taxon>Bacteria</taxon>
        <taxon>Pseudomonadati</taxon>
        <taxon>Nitrospirota</taxon>
        <taxon>Thermodesulfovibrionia</taxon>
        <taxon>Thermodesulfovibrionales</taxon>
        <taxon>Dissulfurispiraceae</taxon>
        <taxon>Dissulfurispira</taxon>
    </lineage>
</organism>
<accession>A0A7G1H233</accession>
<evidence type="ECO:0000313" key="2">
    <source>
        <dbReference type="Proteomes" id="UP000516360"/>
    </source>
</evidence>
<name>A0A7G1H233_9BACT</name>
<proteinExistence type="predicted"/>
<reference evidence="1 2" key="1">
    <citation type="submission" date="2020-03" db="EMBL/GenBank/DDBJ databases">
        <title>Complete genome sequences of two sulfur-disproportionating bacterial strains T55J and Mzg5.</title>
        <authorList>
            <person name="Umezawa K."/>
            <person name="Kojima H."/>
            <person name="Kato Y."/>
            <person name="Fukui M."/>
        </authorList>
    </citation>
    <scope>NUCLEOTIDE SEQUENCE [LARGE SCALE GENOMIC DNA]</scope>
    <source>
        <strain evidence="1 2">T55J</strain>
    </source>
</reference>
<sequence>MEKTTIYLDKDIKMHLLEMVADISKKQGKRAAMSDIIRDALKEYLEKQGRHLNDEGKTKKS</sequence>
<dbReference type="KEGG" id="dtp:JZK55_09280"/>
<protein>
    <submittedName>
        <fullName evidence="1">Uncharacterized protein</fullName>
    </submittedName>
</protein>
<gene>
    <name evidence="1" type="ORF">JZK55_09280</name>
</gene>
<keyword evidence="2" id="KW-1185">Reference proteome</keyword>
<dbReference type="EMBL" id="AP022873">
    <property type="protein sequence ID" value="BCB96006.1"/>
    <property type="molecule type" value="Genomic_DNA"/>
</dbReference>